<sequence length="173" mass="20376">MHSPQWIISCNLNKQIEVLLTYLYQCQKIIHPDKKDVRTDKRVVHPNCQAVCLKEFIKMINNQRSCCFKIFVISEKSAKLIGVYVEIIYYMDWVKSIYPEESEVAMTLVEKLRKEGEERELLKGMEKGLELGTRQSKIEVARKLVKMDMKLEQIVYITGLPYEEVKKIAKKME</sequence>
<dbReference type="Proteomes" id="UP000287969">
    <property type="component" value="Chromosome"/>
</dbReference>
<reference evidence="2" key="1">
    <citation type="submission" date="2019-01" db="EMBL/GenBank/DDBJ databases">
        <title>Draft genomes of a novel of Sporanaerobacter strains.</title>
        <authorList>
            <person name="Ma S."/>
        </authorList>
    </citation>
    <scope>NUCLEOTIDE SEQUENCE [LARGE SCALE GENOMIC DNA]</scope>
    <source>
        <strain evidence="2">NJN-17</strain>
    </source>
</reference>
<dbReference type="KEGG" id="spoa:EQM13_12905"/>
<evidence type="ECO:0008006" key="3">
    <source>
        <dbReference type="Google" id="ProtNLM"/>
    </source>
</evidence>
<proteinExistence type="predicted"/>
<dbReference type="EMBL" id="CP035282">
    <property type="protein sequence ID" value="QAT62398.1"/>
    <property type="molecule type" value="Genomic_DNA"/>
</dbReference>
<evidence type="ECO:0000313" key="2">
    <source>
        <dbReference type="Proteomes" id="UP000287969"/>
    </source>
</evidence>
<name>A0A410QEY4_9FIRM</name>
<dbReference type="AlphaFoldDB" id="A0A410QEY4"/>
<gene>
    <name evidence="1" type="ORF">EQM13_12905</name>
</gene>
<organism evidence="1 2">
    <name type="scientific">Acidilutibacter cellobiosedens</name>
    <dbReference type="NCBI Taxonomy" id="2507161"/>
    <lineage>
        <taxon>Bacteria</taxon>
        <taxon>Bacillati</taxon>
        <taxon>Bacillota</taxon>
        <taxon>Tissierellia</taxon>
        <taxon>Tissierellales</taxon>
        <taxon>Acidilutibacteraceae</taxon>
        <taxon>Acidilutibacter</taxon>
    </lineage>
</organism>
<accession>A0A410QEY4</accession>
<evidence type="ECO:0000313" key="1">
    <source>
        <dbReference type="EMBL" id="QAT62398.1"/>
    </source>
</evidence>
<keyword evidence="2" id="KW-1185">Reference proteome</keyword>
<dbReference type="RefSeq" id="WP_128752920.1">
    <property type="nucleotide sequence ID" value="NZ_CP035282.1"/>
</dbReference>
<protein>
    <recommendedName>
        <fullName evidence="3">Transposase (putative) YhgA-like domain-containing protein</fullName>
    </recommendedName>
</protein>